<dbReference type="RefSeq" id="WP_157306016.1">
    <property type="nucleotide sequence ID" value="NZ_WRXN01000003.1"/>
</dbReference>
<evidence type="ECO:0000313" key="2">
    <source>
        <dbReference type="EMBL" id="MVT08599.1"/>
    </source>
</evidence>
<gene>
    <name evidence="2" type="ORF">GO493_10035</name>
</gene>
<name>A0A7K1U2L4_9BACT</name>
<dbReference type="EMBL" id="WRXN01000003">
    <property type="protein sequence ID" value="MVT08599.1"/>
    <property type="molecule type" value="Genomic_DNA"/>
</dbReference>
<keyword evidence="3" id="KW-1185">Reference proteome</keyword>
<dbReference type="AlphaFoldDB" id="A0A7K1U2L4"/>
<dbReference type="Proteomes" id="UP000461730">
    <property type="component" value="Unassembled WGS sequence"/>
</dbReference>
<protein>
    <submittedName>
        <fullName evidence="2">Uncharacterized protein</fullName>
    </submittedName>
</protein>
<organism evidence="2 3">
    <name type="scientific">Chitinophaga tropicalis</name>
    <dbReference type="NCBI Taxonomy" id="2683588"/>
    <lineage>
        <taxon>Bacteria</taxon>
        <taxon>Pseudomonadati</taxon>
        <taxon>Bacteroidota</taxon>
        <taxon>Chitinophagia</taxon>
        <taxon>Chitinophagales</taxon>
        <taxon>Chitinophagaceae</taxon>
        <taxon>Chitinophaga</taxon>
    </lineage>
</organism>
<proteinExistence type="predicted"/>
<feature type="signal peptide" evidence="1">
    <location>
        <begin position="1"/>
        <end position="19"/>
    </location>
</feature>
<sequence>MKKLLIAVAAICLSFTTGADNEYCNARFQYCVKYPAGFTGQGESANGDGQTFLSADKEARMAAWGRLVVEEKETIQSQYNLYTTGLQITYKVIKPTWLIISGKDREGNIVYMKIVKKTIDYLDSGKKDTEVFQGLTIHYPPSQQAKYKDYCAYIAKSLQ</sequence>
<evidence type="ECO:0000313" key="3">
    <source>
        <dbReference type="Proteomes" id="UP000461730"/>
    </source>
</evidence>
<accession>A0A7K1U2L4</accession>
<evidence type="ECO:0000256" key="1">
    <source>
        <dbReference type="SAM" id="SignalP"/>
    </source>
</evidence>
<reference evidence="2 3" key="1">
    <citation type="submission" date="2019-12" db="EMBL/GenBank/DDBJ databases">
        <title>Chitinophaga sp. strain ysch24 (GDMCC 1.1355), whole genome shotgun sequence.</title>
        <authorList>
            <person name="Zhang X."/>
        </authorList>
    </citation>
    <scope>NUCLEOTIDE SEQUENCE [LARGE SCALE GENOMIC DNA]</scope>
    <source>
        <strain evidence="3">ysch24</strain>
    </source>
</reference>
<feature type="chain" id="PRO_5029795929" evidence="1">
    <location>
        <begin position="20"/>
        <end position="159"/>
    </location>
</feature>
<comment type="caution">
    <text evidence="2">The sequence shown here is derived from an EMBL/GenBank/DDBJ whole genome shotgun (WGS) entry which is preliminary data.</text>
</comment>
<keyword evidence="1" id="KW-0732">Signal</keyword>